<feature type="region of interest" description="Disordered" evidence="8">
    <location>
        <begin position="1"/>
        <end position="27"/>
    </location>
</feature>
<dbReference type="SUPFAM" id="SSF161111">
    <property type="entry name" value="Cation efflux protein transmembrane domain-like"/>
    <property type="match status" value="1"/>
</dbReference>
<dbReference type="EMBL" id="JASJQH010002484">
    <property type="protein sequence ID" value="KAK9760148.1"/>
    <property type="molecule type" value="Genomic_DNA"/>
</dbReference>
<evidence type="ECO:0000256" key="2">
    <source>
        <dbReference type="ARBA" id="ARBA00008873"/>
    </source>
</evidence>
<evidence type="ECO:0000256" key="7">
    <source>
        <dbReference type="ARBA" id="ARBA00023136"/>
    </source>
</evidence>
<evidence type="ECO:0000256" key="8">
    <source>
        <dbReference type="SAM" id="MobiDB-lite"/>
    </source>
</evidence>
<accession>A0ABR2WF63</accession>
<dbReference type="InterPro" id="IPR027469">
    <property type="entry name" value="Cation_efflux_TMD_sf"/>
</dbReference>
<comment type="caution">
    <text evidence="12">The sequence shown here is derived from an EMBL/GenBank/DDBJ whole genome shotgun (WGS) entry which is preliminary data.</text>
</comment>
<organism evidence="12 13">
    <name type="scientific">Basidiobolus ranarum</name>
    <dbReference type="NCBI Taxonomy" id="34480"/>
    <lineage>
        <taxon>Eukaryota</taxon>
        <taxon>Fungi</taxon>
        <taxon>Fungi incertae sedis</taxon>
        <taxon>Zoopagomycota</taxon>
        <taxon>Entomophthoromycotina</taxon>
        <taxon>Basidiobolomycetes</taxon>
        <taxon>Basidiobolales</taxon>
        <taxon>Basidiobolaceae</taxon>
        <taxon>Basidiobolus</taxon>
    </lineage>
</organism>
<keyword evidence="5" id="KW-0862">Zinc</keyword>
<dbReference type="Pfam" id="PF16916">
    <property type="entry name" value="ZT_dimer"/>
    <property type="match status" value="1"/>
</dbReference>
<comment type="subcellular location">
    <subcellularLocation>
        <location evidence="1">Membrane</location>
        <topology evidence="1">Multi-pass membrane protein</topology>
    </subcellularLocation>
</comment>
<dbReference type="Gene3D" id="1.20.1510.10">
    <property type="entry name" value="Cation efflux protein transmembrane domain"/>
    <property type="match status" value="1"/>
</dbReference>
<dbReference type="Proteomes" id="UP001479436">
    <property type="component" value="Unassembled WGS sequence"/>
</dbReference>
<dbReference type="PANTHER" id="PTHR45820">
    <property type="entry name" value="FI23527P1"/>
    <property type="match status" value="1"/>
</dbReference>
<keyword evidence="3" id="KW-0813">Transport</keyword>
<reference evidence="12 13" key="1">
    <citation type="submission" date="2023-04" db="EMBL/GenBank/DDBJ databases">
        <title>Genome of Basidiobolus ranarum AG-B5.</title>
        <authorList>
            <person name="Stajich J.E."/>
            <person name="Carter-House D."/>
            <person name="Gryganskyi A."/>
        </authorList>
    </citation>
    <scope>NUCLEOTIDE SEQUENCE [LARGE SCALE GENOMIC DNA]</scope>
    <source>
        <strain evidence="12 13">AG-B5</strain>
    </source>
</reference>
<dbReference type="NCBIfam" id="TIGR01297">
    <property type="entry name" value="CDF"/>
    <property type="match status" value="1"/>
</dbReference>
<proteinExistence type="inferred from homology"/>
<evidence type="ECO:0000256" key="6">
    <source>
        <dbReference type="ARBA" id="ARBA00022989"/>
    </source>
</evidence>
<feature type="transmembrane region" description="Helical" evidence="9">
    <location>
        <begin position="78"/>
        <end position="96"/>
    </location>
</feature>
<dbReference type="SUPFAM" id="SSF160240">
    <property type="entry name" value="Cation efflux protein cytoplasmic domain-like"/>
    <property type="match status" value="1"/>
</dbReference>
<dbReference type="InterPro" id="IPR058533">
    <property type="entry name" value="Cation_efflux_TM"/>
</dbReference>
<dbReference type="Pfam" id="PF01545">
    <property type="entry name" value="Cation_efflux"/>
    <property type="match status" value="1"/>
</dbReference>
<evidence type="ECO:0000259" key="10">
    <source>
        <dbReference type="Pfam" id="PF01545"/>
    </source>
</evidence>
<dbReference type="InterPro" id="IPR036837">
    <property type="entry name" value="Cation_efflux_CTD_sf"/>
</dbReference>
<comment type="similarity">
    <text evidence="2">Belongs to the cation diffusion facilitator (CDF) transporter (TC 2.A.4) family. SLC30A subfamily.</text>
</comment>
<keyword evidence="4 9" id="KW-0812">Transmembrane</keyword>
<dbReference type="InterPro" id="IPR002524">
    <property type="entry name" value="Cation_efflux"/>
</dbReference>
<keyword evidence="6 9" id="KW-1133">Transmembrane helix</keyword>
<sequence length="208" mass="23183">METADRVKKRRDSLASNDETPPILSAVNGDEGTRVDGRLNMQSIFLHVLGDTLGSVAEIISAVVIWKFDFPQRYLLDPIISLLITGIILAFSLPLVKSTCFILLQGVPSSIPVEIIREQISNMQYVHSVHELHIWQLNDIKTVASIHVCLEDAEHYLVLAEKINELLRAYGVESITIQPEFRSSEQGRDFKCPATISPSTYGPPRGTD</sequence>
<evidence type="ECO:0000256" key="9">
    <source>
        <dbReference type="SAM" id="Phobius"/>
    </source>
</evidence>
<evidence type="ECO:0000256" key="4">
    <source>
        <dbReference type="ARBA" id="ARBA00022692"/>
    </source>
</evidence>
<evidence type="ECO:0000256" key="1">
    <source>
        <dbReference type="ARBA" id="ARBA00004141"/>
    </source>
</evidence>
<keyword evidence="7 9" id="KW-0472">Membrane</keyword>
<feature type="domain" description="Cation efflux protein cytoplasmic" evidence="11">
    <location>
        <begin position="110"/>
        <end position="180"/>
    </location>
</feature>
<dbReference type="InterPro" id="IPR027470">
    <property type="entry name" value="Cation_efflux_CTD"/>
</dbReference>
<evidence type="ECO:0000313" key="13">
    <source>
        <dbReference type="Proteomes" id="UP001479436"/>
    </source>
</evidence>
<evidence type="ECO:0000313" key="12">
    <source>
        <dbReference type="EMBL" id="KAK9760148.1"/>
    </source>
</evidence>
<feature type="region of interest" description="Disordered" evidence="8">
    <location>
        <begin position="186"/>
        <end position="208"/>
    </location>
</feature>
<evidence type="ECO:0000256" key="3">
    <source>
        <dbReference type="ARBA" id="ARBA00022448"/>
    </source>
</evidence>
<gene>
    <name evidence="12" type="primary">ZRC1_9</name>
    <name evidence="12" type="ORF">K7432_016122</name>
</gene>
<protein>
    <submittedName>
        <fullName evidence="12">Zinc resistance conferring protein</fullName>
    </submittedName>
</protein>
<evidence type="ECO:0000259" key="11">
    <source>
        <dbReference type="Pfam" id="PF16916"/>
    </source>
</evidence>
<keyword evidence="13" id="KW-1185">Reference proteome</keyword>
<dbReference type="PANTHER" id="PTHR45820:SF4">
    <property type="entry name" value="ZINC TRANSPORTER 63C, ISOFORM F"/>
    <property type="match status" value="1"/>
</dbReference>
<feature type="transmembrane region" description="Helical" evidence="9">
    <location>
        <begin position="44"/>
        <end position="66"/>
    </location>
</feature>
<evidence type="ECO:0000256" key="5">
    <source>
        <dbReference type="ARBA" id="ARBA00022833"/>
    </source>
</evidence>
<feature type="domain" description="Cation efflux protein transmembrane" evidence="10">
    <location>
        <begin position="37"/>
        <end position="104"/>
    </location>
</feature>
<name>A0ABR2WF63_9FUNG</name>